<name>A0ABP6LW92_9MICC</name>
<organism evidence="2 3">
    <name type="scientific">Nesterenkonia aethiopica</name>
    <dbReference type="NCBI Taxonomy" id="269144"/>
    <lineage>
        <taxon>Bacteria</taxon>
        <taxon>Bacillati</taxon>
        <taxon>Actinomycetota</taxon>
        <taxon>Actinomycetes</taxon>
        <taxon>Micrococcales</taxon>
        <taxon>Micrococcaceae</taxon>
        <taxon>Nesterenkonia</taxon>
    </lineage>
</organism>
<reference evidence="3" key="1">
    <citation type="journal article" date="2019" name="Int. J. Syst. Evol. Microbiol.">
        <title>The Global Catalogue of Microorganisms (GCM) 10K type strain sequencing project: providing services to taxonomists for standard genome sequencing and annotation.</title>
        <authorList>
            <consortium name="The Broad Institute Genomics Platform"/>
            <consortium name="The Broad Institute Genome Sequencing Center for Infectious Disease"/>
            <person name="Wu L."/>
            <person name="Ma J."/>
        </authorList>
    </citation>
    <scope>NUCLEOTIDE SEQUENCE [LARGE SCALE GENOMIC DNA]</scope>
    <source>
        <strain evidence="3">JCM 14309</strain>
    </source>
</reference>
<proteinExistence type="predicted"/>
<comment type="caution">
    <text evidence="2">The sequence shown here is derived from an EMBL/GenBank/DDBJ whole genome shotgun (WGS) entry which is preliminary data.</text>
</comment>
<dbReference type="RefSeq" id="WP_344684069.1">
    <property type="nucleotide sequence ID" value="NZ_BAAAVT010000007.1"/>
</dbReference>
<evidence type="ECO:0000313" key="3">
    <source>
        <dbReference type="Proteomes" id="UP001500236"/>
    </source>
</evidence>
<keyword evidence="3" id="KW-1185">Reference proteome</keyword>
<evidence type="ECO:0000256" key="1">
    <source>
        <dbReference type="SAM" id="Phobius"/>
    </source>
</evidence>
<keyword evidence="1" id="KW-0812">Transmembrane</keyword>
<accession>A0ABP6LW92</accession>
<gene>
    <name evidence="2" type="ORF">GCM10010529_12510</name>
</gene>
<protein>
    <submittedName>
        <fullName evidence="2">Uncharacterized protein</fullName>
    </submittedName>
</protein>
<dbReference type="Proteomes" id="UP001500236">
    <property type="component" value="Unassembled WGS sequence"/>
</dbReference>
<feature type="transmembrane region" description="Helical" evidence="1">
    <location>
        <begin position="72"/>
        <end position="92"/>
    </location>
</feature>
<sequence>MLATRRAGLALCELAVLFNLGVLVFAWDFFGLFHSAMPPVLGIAVVTISLLALITTLGAASRPRGRPWLRGSITALTCIGTWLTVIGELVLLSSEDGYFGGGLLLVAGVFLHLLAALLLVALSLAYLESNLPTRHKL</sequence>
<feature type="transmembrane region" description="Helical" evidence="1">
    <location>
        <begin position="36"/>
        <end position="60"/>
    </location>
</feature>
<evidence type="ECO:0000313" key="2">
    <source>
        <dbReference type="EMBL" id="GAA3060369.1"/>
    </source>
</evidence>
<dbReference type="EMBL" id="BAAAVT010000007">
    <property type="protein sequence ID" value="GAA3060369.1"/>
    <property type="molecule type" value="Genomic_DNA"/>
</dbReference>
<feature type="transmembrane region" description="Helical" evidence="1">
    <location>
        <begin position="98"/>
        <end position="127"/>
    </location>
</feature>
<keyword evidence="1" id="KW-0472">Membrane</keyword>
<keyword evidence="1" id="KW-1133">Transmembrane helix</keyword>